<dbReference type="STRING" id="1126833.VN24_03625"/>
<reference evidence="3 4" key="1">
    <citation type="journal article" date="2015" name="J. Biotechnol.">
        <title>Complete genome sequence of Paenibacillus beijingensis 7188(T) (=DSM 24997(T)), a novel rhizobacterium from jujube garden soil.</title>
        <authorList>
            <person name="Kwak Y."/>
            <person name="Shin J.H."/>
        </authorList>
    </citation>
    <scope>NUCLEOTIDE SEQUENCE [LARGE SCALE GENOMIC DNA]</scope>
    <source>
        <strain evidence="3 4">DSM 24997</strain>
    </source>
</reference>
<dbReference type="PROSITE" id="PS51257">
    <property type="entry name" value="PROKAR_LIPOPROTEIN"/>
    <property type="match status" value="1"/>
</dbReference>
<dbReference type="HOGENOM" id="CLU_045662_0_0_9"/>
<evidence type="ECO:0000313" key="4">
    <source>
        <dbReference type="Proteomes" id="UP000032633"/>
    </source>
</evidence>
<organism evidence="3 4">
    <name type="scientific">Paenibacillus beijingensis</name>
    <dbReference type="NCBI Taxonomy" id="1126833"/>
    <lineage>
        <taxon>Bacteria</taxon>
        <taxon>Bacillati</taxon>
        <taxon>Bacillota</taxon>
        <taxon>Bacilli</taxon>
        <taxon>Bacillales</taxon>
        <taxon>Paenibacillaceae</taxon>
        <taxon>Paenibacillus</taxon>
    </lineage>
</organism>
<proteinExistence type="predicted"/>
<evidence type="ECO:0000256" key="1">
    <source>
        <dbReference type="SAM" id="MobiDB-lite"/>
    </source>
</evidence>
<name>A0A0D5NFW3_9BACL</name>
<dbReference type="RefSeq" id="WP_045669302.1">
    <property type="nucleotide sequence ID" value="NZ_CP011058.1"/>
</dbReference>
<keyword evidence="2" id="KW-0732">Signal</keyword>
<dbReference type="PANTHER" id="PTHR37507:SF2">
    <property type="entry name" value="SPORULATION PROTEIN YDCC"/>
    <property type="match status" value="1"/>
</dbReference>
<dbReference type="KEGG" id="pbj:VN24_03625"/>
<feature type="chain" id="PRO_5039025958" evidence="2">
    <location>
        <begin position="20"/>
        <end position="474"/>
    </location>
</feature>
<dbReference type="SUPFAM" id="SSF89392">
    <property type="entry name" value="Prokaryotic lipoproteins and lipoprotein localization factors"/>
    <property type="match status" value="1"/>
</dbReference>
<dbReference type="OrthoDB" id="9785380at2"/>
<accession>A0A0D5NFW3</accession>
<feature type="compositionally biased region" description="Low complexity" evidence="1">
    <location>
        <begin position="236"/>
        <end position="274"/>
    </location>
</feature>
<protein>
    <submittedName>
        <fullName evidence="3">Uncharacterized protein</fullName>
    </submittedName>
</protein>
<evidence type="ECO:0000313" key="3">
    <source>
        <dbReference type="EMBL" id="AJY73867.1"/>
    </source>
</evidence>
<dbReference type="PATRIC" id="fig|1126833.4.peg.782"/>
<dbReference type="InterPro" id="IPR052944">
    <property type="entry name" value="Sporulation_related"/>
</dbReference>
<dbReference type="Proteomes" id="UP000032633">
    <property type="component" value="Chromosome"/>
</dbReference>
<evidence type="ECO:0000256" key="2">
    <source>
        <dbReference type="SAM" id="SignalP"/>
    </source>
</evidence>
<dbReference type="AlphaFoldDB" id="A0A0D5NFW3"/>
<feature type="signal peptide" evidence="2">
    <location>
        <begin position="1"/>
        <end position="19"/>
    </location>
</feature>
<dbReference type="Gene3D" id="2.50.20.10">
    <property type="entry name" value="Lipoprotein localisation LolA/LolB/LppX"/>
    <property type="match status" value="1"/>
</dbReference>
<reference evidence="4" key="2">
    <citation type="submission" date="2015-03" db="EMBL/GenBank/DDBJ databases">
        <title>Genome sequence of Paenibacillus beijingensis strain DSM 24997T.</title>
        <authorList>
            <person name="Kwak Y."/>
            <person name="Shin J.-H."/>
        </authorList>
    </citation>
    <scope>NUCLEOTIDE SEQUENCE [LARGE SCALE GENOMIC DNA]</scope>
    <source>
        <strain evidence="4">DSM 24997</strain>
    </source>
</reference>
<gene>
    <name evidence="3" type="ORF">VN24_03625</name>
</gene>
<sequence>MRRITWIAAIIACISMVLAGCGTKDAGSVVKELGKVADKTESYQGSGVMTLHTGEQPLEYKVDIKFQKPSYYRIALTNEKKDITQIVLRNDEGVFVLTPKLNKVFRFQSDWPENQGQVYLYQTLLQSILLDNSRQFAVDKDSYVFDVMANYTNASLARQKIWLSKSDYAPRQVEVSDSNAAVMVDVKFDKFDFNPKFDKSVFDTQANLKTPAGGTENEQPTTAIPESDGIAAPDNAAGSSGSADDIGSGGTADDTGSAGDTESGNAASGQSSAADSEDGDPAASDNGTIAPGDDSGSENAAEDGQNAGADASSDDTNAGTNAAGDDSDAGTEADGASGNSGDNASPDEEAQDTAAGIETSAPGAFVAMEPSYLPEGVALKDMNEIVFGGNAGVMLRYEGTYNYSLIETQPMDNAASIVDGTMVDLGYTLGLLSGDEQHTLTWTYQGTEYRLTSGDMPDQEMIAVAQSVMEEMTK</sequence>
<dbReference type="EMBL" id="CP011058">
    <property type="protein sequence ID" value="AJY73867.1"/>
    <property type="molecule type" value="Genomic_DNA"/>
</dbReference>
<keyword evidence="4" id="KW-1185">Reference proteome</keyword>
<dbReference type="PANTHER" id="PTHR37507">
    <property type="entry name" value="SPORULATION PROTEIN YDCC"/>
    <property type="match status" value="1"/>
</dbReference>
<dbReference type="InterPro" id="IPR029046">
    <property type="entry name" value="LolA/LolB/LppX"/>
</dbReference>
<feature type="region of interest" description="Disordered" evidence="1">
    <location>
        <begin position="208"/>
        <end position="353"/>
    </location>
</feature>